<proteinExistence type="predicted"/>
<dbReference type="Proteomes" id="UP000789920">
    <property type="component" value="Unassembled WGS sequence"/>
</dbReference>
<name>A0ACA9QXS9_9GLOM</name>
<evidence type="ECO:0000313" key="2">
    <source>
        <dbReference type="Proteomes" id="UP000789920"/>
    </source>
</evidence>
<feature type="non-terminal residue" evidence="1">
    <location>
        <position position="88"/>
    </location>
</feature>
<reference evidence="1" key="1">
    <citation type="submission" date="2021-06" db="EMBL/GenBank/DDBJ databases">
        <authorList>
            <person name="Kallberg Y."/>
            <person name="Tangrot J."/>
            <person name="Rosling A."/>
        </authorList>
    </citation>
    <scope>NUCLEOTIDE SEQUENCE</scope>
    <source>
        <strain evidence="1">MA461A</strain>
    </source>
</reference>
<dbReference type="EMBL" id="CAJVQC010039531">
    <property type="protein sequence ID" value="CAG8768716.1"/>
    <property type="molecule type" value="Genomic_DNA"/>
</dbReference>
<organism evidence="1 2">
    <name type="scientific">Racocetra persica</name>
    <dbReference type="NCBI Taxonomy" id="160502"/>
    <lineage>
        <taxon>Eukaryota</taxon>
        <taxon>Fungi</taxon>
        <taxon>Fungi incertae sedis</taxon>
        <taxon>Mucoromycota</taxon>
        <taxon>Glomeromycotina</taxon>
        <taxon>Glomeromycetes</taxon>
        <taxon>Diversisporales</taxon>
        <taxon>Gigasporaceae</taxon>
        <taxon>Racocetra</taxon>
    </lineage>
</organism>
<comment type="caution">
    <text evidence="1">The sequence shown here is derived from an EMBL/GenBank/DDBJ whole genome shotgun (WGS) entry which is preliminary data.</text>
</comment>
<keyword evidence="2" id="KW-1185">Reference proteome</keyword>
<sequence>LDLNHHYTFQEFEILNEKLKTCAPLEIKGQPIDLFEFDNSGKLIPMPLATIFVEVVIATIVGLLHRWNKQTYQNGAITTSQGGFNFNS</sequence>
<feature type="non-terminal residue" evidence="1">
    <location>
        <position position="1"/>
    </location>
</feature>
<evidence type="ECO:0000313" key="1">
    <source>
        <dbReference type="EMBL" id="CAG8768716.1"/>
    </source>
</evidence>
<accession>A0ACA9QXS9</accession>
<gene>
    <name evidence="1" type="ORF">RPERSI_LOCUS16132</name>
</gene>
<protein>
    <submittedName>
        <fullName evidence="1">24904_t:CDS:1</fullName>
    </submittedName>
</protein>